<dbReference type="PANTHER" id="PTHR14859:SF1">
    <property type="entry name" value="PGAP2-INTERACTING PROTEIN"/>
    <property type="match status" value="1"/>
</dbReference>
<dbReference type="Gene3D" id="3.60.10.10">
    <property type="entry name" value="Endonuclease/exonuclease/phosphatase"/>
    <property type="match status" value="1"/>
</dbReference>
<accession>A0A2A5B6L5</accession>
<organism evidence="2 3">
    <name type="scientific">SAR86 cluster bacterium</name>
    <dbReference type="NCBI Taxonomy" id="2030880"/>
    <lineage>
        <taxon>Bacteria</taxon>
        <taxon>Pseudomonadati</taxon>
        <taxon>Pseudomonadota</taxon>
        <taxon>Gammaproteobacteria</taxon>
        <taxon>SAR86 cluster</taxon>
    </lineage>
</organism>
<gene>
    <name evidence="2" type="ORF">COA96_04160</name>
</gene>
<evidence type="ECO:0000313" key="2">
    <source>
        <dbReference type="EMBL" id="PCJ27115.1"/>
    </source>
</evidence>
<feature type="domain" description="Endonuclease/exonuclease/phosphatase" evidence="1">
    <location>
        <begin position="8"/>
        <end position="234"/>
    </location>
</feature>
<dbReference type="InterPro" id="IPR005135">
    <property type="entry name" value="Endo/exonuclease/phosphatase"/>
</dbReference>
<reference evidence="3" key="1">
    <citation type="submission" date="2017-08" db="EMBL/GenBank/DDBJ databases">
        <title>A dynamic microbial community with high functional redundancy inhabits the cold, oxic subseafloor aquifer.</title>
        <authorList>
            <person name="Tully B.J."/>
            <person name="Wheat C.G."/>
            <person name="Glazer B.T."/>
            <person name="Huber J.A."/>
        </authorList>
    </citation>
    <scope>NUCLEOTIDE SEQUENCE [LARGE SCALE GENOMIC DNA]</scope>
</reference>
<dbReference type="EMBL" id="NVVJ01000008">
    <property type="protein sequence ID" value="PCJ27115.1"/>
    <property type="molecule type" value="Genomic_DNA"/>
</dbReference>
<dbReference type="InterPro" id="IPR051916">
    <property type="entry name" value="GPI-anchor_lipid_remodeler"/>
</dbReference>
<sequence>MIDFKVVTLNIHKGFSMGNRRFTLEKIRDCLRATGSNMVFLQEVSGENELKRESISQWPESNQFEYLADSVWEHFAYGKNAIYQHGHHGNAILSELPFVSWNNINISTLRFSQRGILHGILKNGIHLFCIHFGLFEKERRQQSQLLMRYIKNELPDSAPLILAGDFNDWRKTTHVQLVKGLGLVEVNMQYNKTLASTFPAVFPCLKMDRIYVRGFSVQKVEVMNHSSWRSISDHCAIVAELQLENHKIAD</sequence>
<comment type="caution">
    <text evidence="2">The sequence shown here is derived from an EMBL/GenBank/DDBJ whole genome shotgun (WGS) entry which is preliminary data.</text>
</comment>
<dbReference type="GO" id="GO:0003824">
    <property type="term" value="F:catalytic activity"/>
    <property type="evidence" value="ECO:0007669"/>
    <property type="project" value="InterPro"/>
</dbReference>
<name>A0A2A5B6L5_9GAMM</name>
<evidence type="ECO:0000259" key="1">
    <source>
        <dbReference type="Pfam" id="PF03372"/>
    </source>
</evidence>
<dbReference type="Proteomes" id="UP000218327">
    <property type="component" value="Unassembled WGS sequence"/>
</dbReference>
<dbReference type="AlphaFoldDB" id="A0A2A5B6L5"/>
<proteinExistence type="predicted"/>
<dbReference type="GO" id="GO:0016020">
    <property type="term" value="C:membrane"/>
    <property type="evidence" value="ECO:0007669"/>
    <property type="project" value="GOC"/>
</dbReference>
<protein>
    <recommendedName>
        <fullName evidence="1">Endonuclease/exonuclease/phosphatase domain-containing protein</fullName>
    </recommendedName>
</protein>
<dbReference type="InterPro" id="IPR036691">
    <property type="entry name" value="Endo/exonu/phosph_ase_sf"/>
</dbReference>
<dbReference type="SUPFAM" id="SSF56219">
    <property type="entry name" value="DNase I-like"/>
    <property type="match status" value="1"/>
</dbReference>
<evidence type="ECO:0000313" key="3">
    <source>
        <dbReference type="Proteomes" id="UP000218327"/>
    </source>
</evidence>
<dbReference type="Pfam" id="PF03372">
    <property type="entry name" value="Exo_endo_phos"/>
    <property type="match status" value="1"/>
</dbReference>
<dbReference type="PANTHER" id="PTHR14859">
    <property type="entry name" value="CALCOFLUOR WHITE HYPERSENSITIVE PROTEIN PRECURSOR"/>
    <property type="match status" value="1"/>
</dbReference>
<dbReference type="GO" id="GO:0006506">
    <property type="term" value="P:GPI anchor biosynthetic process"/>
    <property type="evidence" value="ECO:0007669"/>
    <property type="project" value="TreeGrafter"/>
</dbReference>